<evidence type="ECO:0000313" key="2">
    <source>
        <dbReference type="EMBL" id="QCF47450.1"/>
    </source>
</evidence>
<dbReference type="Gene3D" id="3.60.21.10">
    <property type="match status" value="1"/>
</dbReference>
<dbReference type="InterPro" id="IPR004843">
    <property type="entry name" value="Calcineurin-like_PHP"/>
</dbReference>
<dbReference type="PANTHER" id="PTHR30337">
    <property type="entry name" value="COMPONENT OF ATP-DEPENDENT DSDNA EXONUCLEASE"/>
    <property type="match status" value="1"/>
</dbReference>
<evidence type="ECO:0000259" key="1">
    <source>
        <dbReference type="Pfam" id="PF00149"/>
    </source>
</evidence>
<sequence length="313" mass="35401">MSINILFITDLHVKISTFEQLDHLQKYLQEWIKKAPRLDCIVVGGDTLDTHEKLCSLSLSKACNFIDFLTQLSPCVYILVGNHDYINNSQLCTDKHWLNVLKKWGRVIVVDKPKKSYIKNKGILFVPYVPPGSFNTILESVDSEDANIIFAHQEFRGCKMGSIESVIGDEWTRDICVISGHIHEMQNVGNVYYPGSSISHSCSHKSEGPCLVTIDSTLDINHIGFTAQRKSKQLNANSFDVTTLQQDTKYIIKGTSVSIAETLGNPLLRKMLSDRKIVQETKNVTAQDWERYLVENVTSSAMLDDLNRILSKY</sequence>
<reference evidence="2" key="1">
    <citation type="journal article" date="2019" name="Viruses">
        <title>Distribution and Phylogeny of Erythrocytic Necrosis Virus (ENV) in Salmon Suggests Marine Origin.</title>
        <authorList>
            <person name="Pagowski V.A."/>
            <person name="Mordecai G.J."/>
            <person name="Miller K.M."/>
            <person name="Schulze A.D."/>
            <person name="Kaukinen K.H."/>
            <person name="Ming T.J."/>
            <person name="Li S."/>
            <person name="Teffer A.K."/>
            <person name="Tabata A."/>
            <person name="Suttle C.A."/>
        </authorList>
    </citation>
    <scope>NUCLEOTIDE SEQUENCE</scope>
    <source>
        <strain evidence="2">SEQ_83_2</strain>
    </source>
</reference>
<reference evidence="2" key="2">
    <citation type="submission" date="2019-03" db="EMBL/GenBank/DDBJ databases">
        <authorList>
            <person name="Pagowski V."/>
            <person name="Mordecai G."/>
            <person name="Miller K."/>
            <person name="Schulze A."/>
            <person name="Kaukinen K."/>
            <person name="Ming T."/>
            <person name="Teffer A."/>
            <person name="Tabata A."/>
            <person name="Suttle C."/>
        </authorList>
    </citation>
    <scope>NUCLEOTIDE SEQUENCE</scope>
    <source>
        <strain evidence="2">SEQ_83_2</strain>
    </source>
</reference>
<dbReference type="InterPro" id="IPR029052">
    <property type="entry name" value="Metallo-depent_PP-like"/>
</dbReference>
<proteinExistence type="evidence at transcript level"/>
<dbReference type="GO" id="GO:0016787">
    <property type="term" value="F:hydrolase activity"/>
    <property type="evidence" value="ECO:0007669"/>
    <property type="project" value="InterPro"/>
</dbReference>
<accession>A0A4D6QIA6</accession>
<dbReference type="SUPFAM" id="SSF56300">
    <property type="entry name" value="Metallo-dependent phosphatases"/>
    <property type="match status" value="1"/>
</dbReference>
<feature type="domain" description="Calcineurin-like phosphoesterase" evidence="1">
    <location>
        <begin position="4"/>
        <end position="184"/>
    </location>
</feature>
<dbReference type="InterPro" id="IPR050535">
    <property type="entry name" value="DNA_Repair-Maintenance_Comp"/>
</dbReference>
<dbReference type="EMBL" id="MK638684">
    <property type="protein sequence ID" value="QCF47450.1"/>
    <property type="molecule type" value="mRNA"/>
</dbReference>
<name>A0A4D6QIA6_9VIRU</name>
<organism evidence="2">
    <name type="scientific">Erythrocytic necrosis virus</name>
    <dbReference type="NCBI Taxonomy" id="1543320"/>
    <lineage>
        <taxon>Viruses</taxon>
        <taxon>Varidnaviria</taxon>
        <taxon>Bamfordvirae</taxon>
        <taxon>Nucleocytoviricota</taxon>
        <taxon>Megaviricetes</taxon>
        <taxon>Pimascovirales</taxon>
        <taxon>Pimascovirales incertae sedis</taxon>
        <taxon>Iridoviridae</taxon>
    </lineage>
</organism>
<protein>
    <recommendedName>
        <fullName evidence="1">Calcineurin-like phosphoesterase domain-containing protein</fullName>
    </recommendedName>
</protein>
<dbReference type="Pfam" id="PF00149">
    <property type="entry name" value="Metallophos"/>
    <property type="match status" value="1"/>
</dbReference>